<dbReference type="AlphaFoldDB" id="A0A9D9I9Q3"/>
<protein>
    <submittedName>
        <fullName evidence="3">WYL domain-containing protein</fullName>
    </submittedName>
</protein>
<reference evidence="3" key="2">
    <citation type="journal article" date="2021" name="PeerJ">
        <title>Extensive microbial diversity within the chicken gut microbiome revealed by metagenomics and culture.</title>
        <authorList>
            <person name="Gilroy R."/>
            <person name="Ravi A."/>
            <person name="Getino M."/>
            <person name="Pursley I."/>
            <person name="Horton D.L."/>
            <person name="Alikhan N.F."/>
            <person name="Baker D."/>
            <person name="Gharbi K."/>
            <person name="Hall N."/>
            <person name="Watson M."/>
            <person name="Adriaenssens E.M."/>
            <person name="Foster-Nyarko E."/>
            <person name="Jarju S."/>
            <person name="Secka A."/>
            <person name="Antonio M."/>
            <person name="Oren A."/>
            <person name="Chaudhuri R.R."/>
            <person name="La Ragione R."/>
            <person name="Hildebrand F."/>
            <person name="Pallen M.J."/>
        </authorList>
    </citation>
    <scope>NUCLEOTIDE SEQUENCE</scope>
    <source>
        <strain evidence="3">B1-15692</strain>
    </source>
</reference>
<dbReference type="Proteomes" id="UP000823660">
    <property type="component" value="Unassembled WGS sequence"/>
</dbReference>
<gene>
    <name evidence="3" type="ORF">IAB99_07575</name>
</gene>
<evidence type="ECO:0000259" key="1">
    <source>
        <dbReference type="Pfam" id="PF13280"/>
    </source>
</evidence>
<dbReference type="InterPro" id="IPR057727">
    <property type="entry name" value="WCX_dom"/>
</dbReference>
<dbReference type="EMBL" id="JADIMH010000044">
    <property type="protein sequence ID" value="MBO8467606.1"/>
    <property type="molecule type" value="Genomic_DNA"/>
</dbReference>
<dbReference type="InterPro" id="IPR051534">
    <property type="entry name" value="CBASS_pafABC_assoc_protein"/>
</dbReference>
<proteinExistence type="predicted"/>
<evidence type="ECO:0000313" key="4">
    <source>
        <dbReference type="Proteomes" id="UP000823660"/>
    </source>
</evidence>
<reference evidence="3" key="1">
    <citation type="submission" date="2020-10" db="EMBL/GenBank/DDBJ databases">
        <authorList>
            <person name="Gilroy R."/>
        </authorList>
    </citation>
    <scope>NUCLEOTIDE SEQUENCE</scope>
    <source>
        <strain evidence="3">B1-15692</strain>
    </source>
</reference>
<accession>A0A9D9I9Q3</accession>
<dbReference type="PROSITE" id="PS52050">
    <property type="entry name" value="WYL"/>
    <property type="match status" value="1"/>
</dbReference>
<sequence>MAKIHQLRRMAVIIAKLSDGRRLKPSDLLDSVRRSMSVVDDRDEDVSLRTLQRDIATIDELFHITIKCDASGYYHVAERDGISDEYESLLLNFELLSSIDSDSLLQKYVLSEHHRPAFRVDISEVLNAIRNCHPVEFDYTLFRHGNKMIRKSVEPYFLKESQQRWYLVGYDSDGKLKTFGMDRIFSLSVLCDRTFRRKDDIDIPALFRECYGIWNDPDMPVEEIVLKYDAVDGAFLKTMPLHHTQEILSDTGEGIIVRVRLRITNDFVMALLSRSRSLEVISPRHLRERIRDICAAALERNR</sequence>
<dbReference type="PANTHER" id="PTHR34580:SF9">
    <property type="entry name" value="SLL5097 PROTEIN"/>
    <property type="match status" value="1"/>
</dbReference>
<name>A0A9D9I9Q3_9BACT</name>
<dbReference type="PANTHER" id="PTHR34580">
    <property type="match status" value="1"/>
</dbReference>
<comment type="caution">
    <text evidence="3">The sequence shown here is derived from an EMBL/GenBank/DDBJ whole genome shotgun (WGS) entry which is preliminary data.</text>
</comment>
<evidence type="ECO:0000259" key="2">
    <source>
        <dbReference type="Pfam" id="PF25583"/>
    </source>
</evidence>
<feature type="domain" description="WCX" evidence="2">
    <location>
        <begin position="224"/>
        <end position="298"/>
    </location>
</feature>
<dbReference type="Pfam" id="PF25583">
    <property type="entry name" value="WCX"/>
    <property type="match status" value="1"/>
</dbReference>
<organism evidence="3 4">
    <name type="scientific">Candidatus Cryptobacteroides faecipullorum</name>
    <dbReference type="NCBI Taxonomy" id="2840764"/>
    <lineage>
        <taxon>Bacteria</taxon>
        <taxon>Pseudomonadati</taxon>
        <taxon>Bacteroidota</taxon>
        <taxon>Bacteroidia</taxon>
        <taxon>Bacteroidales</taxon>
        <taxon>Candidatus Cryptobacteroides</taxon>
    </lineage>
</organism>
<dbReference type="InterPro" id="IPR026881">
    <property type="entry name" value="WYL_dom"/>
</dbReference>
<feature type="domain" description="WYL" evidence="1">
    <location>
        <begin position="123"/>
        <end position="187"/>
    </location>
</feature>
<dbReference type="Pfam" id="PF13280">
    <property type="entry name" value="WYL"/>
    <property type="match status" value="1"/>
</dbReference>
<evidence type="ECO:0000313" key="3">
    <source>
        <dbReference type="EMBL" id="MBO8467606.1"/>
    </source>
</evidence>